<dbReference type="Gene3D" id="3.40.50.2020">
    <property type="match status" value="1"/>
</dbReference>
<dbReference type="Proteomes" id="UP000001203">
    <property type="component" value="Chromosome circular"/>
</dbReference>
<dbReference type="CDD" id="cd06223">
    <property type="entry name" value="PRTases_typeI"/>
    <property type="match status" value="1"/>
</dbReference>
<feature type="domain" description="Phosphoribosyltransferase" evidence="3">
    <location>
        <begin position="10"/>
        <end position="178"/>
    </location>
</feature>
<dbReference type="OrthoDB" id="9810066at2"/>
<evidence type="ECO:0000259" key="3">
    <source>
        <dbReference type="Pfam" id="PF00156"/>
    </source>
</evidence>
<dbReference type="STRING" id="43989.cce_0853"/>
<evidence type="ECO:0000256" key="2">
    <source>
        <dbReference type="ARBA" id="ARBA00022962"/>
    </source>
</evidence>
<dbReference type="EMBL" id="CP000806">
    <property type="protein sequence ID" value="ACB50204.1"/>
    <property type="molecule type" value="Genomic_DNA"/>
</dbReference>
<protein>
    <recommendedName>
        <fullName evidence="3">Phosphoribosyltransferase domain-containing protein</fullName>
    </recommendedName>
</protein>
<evidence type="ECO:0000313" key="4">
    <source>
        <dbReference type="EMBL" id="ACB50204.1"/>
    </source>
</evidence>
<keyword evidence="2" id="KW-0315">Glutamine amidotransferase</keyword>
<evidence type="ECO:0000313" key="5">
    <source>
        <dbReference type="Proteomes" id="UP000001203"/>
    </source>
</evidence>
<dbReference type="Gene3D" id="3.30.1310.20">
    <property type="entry name" value="PRTase-like"/>
    <property type="match status" value="1"/>
</dbReference>
<dbReference type="KEGG" id="cyt:cce_0853"/>
<organism evidence="4 5">
    <name type="scientific">Crocosphaera subtropica (strain ATCC 51142 / BH68)</name>
    <name type="common">Cyanothece sp. (strain ATCC 51142)</name>
    <dbReference type="NCBI Taxonomy" id="43989"/>
    <lineage>
        <taxon>Bacteria</taxon>
        <taxon>Bacillati</taxon>
        <taxon>Cyanobacteriota</taxon>
        <taxon>Cyanophyceae</taxon>
        <taxon>Oscillatoriophycideae</taxon>
        <taxon>Chroococcales</taxon>
        <taxon>Aphanothecaceae</taxon>
        <taxon>Crocosphaera</taxon>
        <taxon>Crocosphaera subtropica</taxon>
    </lineage>
</organism>
<dbReference type="Pfam" id="PF00156">
    <property type="entry name" value="Pribosyltran"/>
    <property type="match status" value="1"/>
</dbReference>
<accession>B1WS10</accession>
<gene>
    <name evidence="4" type="ordered locus">cce_0853</name>
</gene>
<dbReference type="HOGENOM" id="CLU_083583_0_0_3"/>
<evidence type="ECO:0000256" key="1">
    <source>
        <dbReference type="ARBA" id="ARBA00022679"/>
    </source>
</evidence>
<sequence length="219" mass="24620">MNSRFHNRTEAGQQLAEKLKSYKNQENGVVLALPRGGVPVAYEVAKKLNLPLDICLVRKLGVPNHRELAMGAIALGGVRILNTDVINWSNISPQMIEEVTRTEQQELHRREQVYRGDQPFPKIYNQTVILVDDGIATGSTIKAAIAIMKKQQAKKIIIAVPVAPPSVCQELRQEVDELVCLTMPEHMNSISLWYDDFSQTTDQEVCSLLFLAHEYSMTH</sequence>
<dbReference type="InterPro" id="IPR000836">
    <property type="entry name" value="PRTase_dom"/>
</dbReference>
<dbReference type="PANTHER" id="PTHR11907">
    <property type="entry name" value="AMIDOPHOSPHORIBOSYLTRANSFERASE"/>
    <property type="match status" value="1"/>
</dbReference>
<dbReference type="eggNOG" id="COG1926">
    <property type="taxonomic scope" value="Bacteria"/>
</dbReference>
<dbReference type="GO" id="GO:0016740">
    <property type="term" value="F:transferase activity"/>
    <property type="evidence" value="ECO:0007669"/>
    <property type="project" value="UniProtKB-KW"/>
</dbReference>
<reference evidence="4 5" key="1">
    <citation type="journal article" date="2008" name="Proc. Natl. Acad. Sci. U.S.A.">
        <title>The genome of Cyanothece 51142, a unicellular diazotrophic cyanobacterium important in the marine nitrogen cycle.</title>
        <authorList>
            <person name="Welsh E.A."/>
            <person name="Liberton M."/>
            <person name="Stoeckel J."/>
            <person name="Loh T."/>
            <person name="Elvitigala T."/>
            <person name="Wang C."/>
            <person name="Wollam A."/>
            <person name="Fulton R.S."/>
            <person name="Clifton S.W."/>
            <person name="Jacobs J.M."/>
            <person name="Aurora R."/>
            <person name="Ghosh B.K."/>
            <person name="Sherman L.A."/>
            <person name="Smith R.D."/>
            <person name="Wilson R.K."/>
            <person name="Pakrasi H.B."/>
        </authorList>
    </citation>
    <scope>NUCLEOTIDE SEQUENCE [LARGE SCALE GENOMIC DNA]</scope>
    <source>
        <strain evidence="5">ATCC 51142 / BH68</strain>
    </source>
</reference>
<keyword evidence="5" id="KW-1185">Reference proteome</keyword>
<dbReference type="InterPro" id="IPR029057">
    <property type="entry name" value="PRTase-like"/>
</dbReference>
<keyword evidence="1" id="KW-0808">Transferase</keyword>
<proteinExistence type="predicted"/>
<name>B1WS10_CROS5</name>
<dbReference type="RefSeq" id="WP_009546086.1">
    <property type="nucleotide sequence ID" value="NC_010546.1"/>
</dbReference>
<dbReference type="SUPFAM" id="SSF53271">
    <property type="entry name" value="PRTase-like"/>
    <property type="match status" value="1"/>
</dbReference>
<dbReference type="AlphaFoldDB" id="B1WS10"/>